<evidence type="ECO:0000313" key="2">
    <source>
        <dbReference type="Proteomes" id="UP001207654"/>
    </source>
</evidence>
<comment type="caution">
    <text evidence="1">The sequence shown here is derived from an EMBL/GenBank/DDBJ whole genome shotgun (WGS) entry which is preliminary data.</text>
</comment>
<dbReference type="Gene3D" id="2.160.20.80">
    <property type="entry name" value="E3 ubiquitin-protein ligase SopA"/>
    <property type="match status" value="1"/>
</dbReference>
<keyword evidence="2" id="KW-1185">Reference proteome</keyword>
<dbReference type="InterPro" id="IPR051082">
    <property type="entry name" value="Pentapeptide-BTB/POZ_domain"/>
</dbReference>
<evidence type="ECO:0000313" key="1">
    <source>
        <dbReference type="EMBL" id="MCY1074699.1"/>
    </source>
</evidence>
<dbReference type="PANTHER" id="PTHR14136:SF17">
    <property type="entry name" value="BTB_POZ DOMAIN-CONTAINING PROTEIN KCTD9"/>
    <property type="match status" value="1"/>
</dbReference>
<proteinExistence type="predicted"/>
<reference evidence="1 2" key="1">
    <citation type="submission" date="2022-11" db="EMBL/GenBank/DDBJ databases">
        <title>Minimal conservation of predation-associated metabolite biosynthetic gene clusters underscores biosynthetic potential of Myxococcota including descriptions for ten novel species: Archangium lansinium sp. nov., Myxococcus landrumus sp. nov., Nannocystis bai.</title>
        <authorList>
            <person name="Ahearne A."/>
            <person name="Stevens C."/>
            <person name="Phillips K."/>
        </authorList>
    </citation>
    <scope>NUCLEOTIDE SEQUENCE [LARGE SCALE GENOMIC DNA]</scope>
    <source>
        <strain evidence="1 2">MIWBW</strain>
    </source>
</reference>
<dbReference type="PANTHER" id="PTHR14136">
    <property type="entry name" value="BTB_POZ DOMAIN-CONTAINING PROTEIN KCTD9"/>
    <property type="match status" value="1"/>
</dbReference>
<name>A0ABT3ZZ65_9BACT</name>
<dbReference type="Proteomes" id="UP001207654">
    <property type="component" value="Unassembled WGS sequence"/>
</dbReference>
<gene>
    <name evidence="1" type="ORF">OV287_09380</name>
</gene>
<sequence>MRPALLTRWNTPEGRRRRERLVTLGLRGSWREVLVGFPGTAELGDNLGDLRGIDLSGEELPEADLLRARLDGARLDDCGLAEARLDLATLSGASLTWARMERASLVACVALDTRWDDALLEGAVLTASNLARGSFRRTKLRDARLTAASLMKADLRCADLRGADLAWCDLEEAHVACVRRDWPRTYELQDNGLVEYATQAGFSSFLDTFLLPPGVLSLRFLSKKDTLLHVEAALDASPDPGAEILALLKEEQWQFHVVAAAALVLGGSSESTRVALWELLDRWSAAHAQLTVAALLTAPDFEEKARARLEEASPVREEVRDSLTWALHRKTGRGALPVKTPVEGATRAEGWLKALRYYVDPRVQETWVHLA</sequence>
<organism evidence="1 2">
    <name type="scientific">Archangium lansingense</name>
    <dbReference type="NCBI Taxonomy" id="2995310"/>
    <lineage>
        <taxon>Bacteria</taxon>
        <taxon>Pseudomonadati</taxon>
        <taxon>Myxococcota</taxon>
        <taxon>Myxococcia</taxon>
        <taxon>Myxococcales</taxon>
        <taxon>Cystobacterineae</taxon>
        <taxon>Archangiaceae</taxon>
        <taxon>Archangium</taxon>
    </lineage>
</organism>
<dbReference type="EMBL" id="JAPNKA010000001">
    <property type="protein sequence ID" value="MCY1074699.1"/>
    <property type="molecule type" value="Genomic_DNA"/>
</dbReference>
<dbReference type="RefSeq" id="WP_267533658.1">
    <property type="nucleotide sequence ID" value="NZ_JAPNKA010000001.1"/>
</dbReference>
<dbReference type="Pfam" id="PF00805">
    <property type="entry name" value="Pentapeptide"/>
    <property type="match status" value="2"/>
</dbReference>
<dbReference type="SUPFAM" id="SSF141571">
    <property type="entry name" value="Pentapeptide repeat-like"/>
    <property type="match status" value="1"/>
</dbReference>
<dbReference type="InterPro" id="IPR001646">
    <property type="entry name" value="5peptide_repeat"/>
</dbReference>
<accession>A0ABT3ZZ65</accession>
<protein>
    <submittedName>
        <fullName evidence="1">Pentapeptide repeat-containing protein</fullName>
    </submittedName>
</protein>